<gene>
    <name evidence="2" type="ORF">DUNSADRAFT_8871</name>
</gene>
<feature type="compositionally biased region" description="Basic and acidic residues" evidence="1">
    <location>
        <begin position="17"/>
        <end position="38"/>
    </location>
</feature>
<protein>
    <submittedName>
        <fullName evidence="2">Uncharacterized protein</fullName>
    </submittedName>
</protein>
<evidence type="ECO:0000313" key="2">
    <source>
        <dbReference type="EMBL" id="KAF5842184.1"/>
    </source>
</evidence>
<name>A0ABQ7H5P9_DUNSA</name>
<feature type="compositionally biased region" description="Polar residues" evidence="1">
    <location>
        <begin position="111"/>
        <end position="121"/>
    </location>
</feature>
<dbReference type="Proteomes" id="UP000815325">
    <property type="component" value="Unassembled WGS sequence"/>
</dbReference>
<accession>A0ABQ7H5P9</accession>
<dbReference type="EMBL" id="MU069467">
    <property type="protein sequence ID" value="KAF5842184.1"/>
    <property type="molecule type" value="Genomic_DNA"/>
</dbReference>
<sequence length="130" mass="14116">MSTQVPAQAHWQQTDRSSIRRRQEILENIRKQKAKEGKPAPQQTSFAEEHAVVAQAGDNSDGHVDAVEQNNLDALEEELQQELMGMGPASVGDIDSNLDSKDLDAAMRAVEQSTGISTGSDQKPPAHGEQ</sequence>
<proteinExistence type="predicted"/>
<evidence type="ECO:0000313" key="3">
    <source>
        <dbReference type="Proteomes" id="UP000815325"/>
    </source>
</evidence>
<reference evidence="2" key="1">
    <citation type="submission" date="2017-08" db="EMBL/GenBank/DDBJ databases">
        <authorList>
            <person name="Polle J.E."/>
            <person name="Barry K."/>
            <person name="Cushman J."/>
            <person name="Schmutz J."/>
            <person name="Tran D."/>
            <person name="Hathwaick L.T."/>
            <person name="Yim W.C."/>
            <person name="Jenkins J."/>
            <person name="Mckie-Krisberg Z.M."/>
            <person name="Prochnik S."/>
            <person name="Lindquist E."/>
            <person name="Dockter R.B."/>
            <person name="Adam C."/>
            <person name="Molina H."/>
            <person name="Bunkerborg J."/>
            <person name="Jin E."/>
            <person name="Buchheim M."/>
            <person name="Magnuson J."/>
        </authorList>
    </citation>
    <scope>NUCLEOTIDE SEQUENCE</scope>
    <source>
        <strain evidence="2">CCAP 19/18</strain>
    </source>
</reference>
<comment type="caution">
    <text evidence="2">The sequence shown here is derived from an EMBL/GenBank/DDBJ whole genome shotgun (WGS) entry which is preliminary data.</text>
</comment>
<evidence type="ECO:0000256" key="1">
    <source>
        <dbReference type="SAM" id="MobiDB-lite"/>
    </source>
</evidence>
<feature type="region of interest" description="Disordered" evidence="1">
    <location>
        <begin position="1"/>
        <end position="48"/>
    </location>
</feature>
<feature type="region of interest" description="Disordered" evidence="1">
    <location>
        <begin position="85"/>
        <end position="130"/>
    </location>
</feature>
<keyword evidence="3" id="KW-1185">Reference proteome</keyword>
<organism evidence="2 3">
    <name type="scientific">Dunaliella salina</name>
    <name type="common">Green alga</name>
    <name type="synonym">Protococcus salinus</name>
    <dbReference type="NCBI Taxonomy" id="3046"/>
    <lineage>
        <taxon>Eukaryota</taxon>
        <taxon>Viridiplantae</taxon>
        <taxon>Chlorophyta</taxon>
        <taxon>core chlorophytes</taxon>
        <taxon>Chlorophyceae</taxon>
        <taxon>CS clade</taxon>
        <taxon>Chlamydomonadales</taxon>
        <taxon>Dunaliellaceae</taxon>
        <taxon>Dunaliella</taxon>
    </lineage>
</organism>
<feature type="compositionally biased region" description="Polar residues" evidence="1">
    <location>
        <begin position="1"/>
        <end position="16"/>
    </location>
</feature>